<dbReference type="InterPro" id="IPR027417">
    <property type="entry name" value="P-loop_NTPase"/>
</dbReference>
<dbReference type="GO" id="GO:0005829">
    <property type="term" value="C:cytosol"/>
    <property type="evidence" value="ECO:0007669"/>
    <property type="project" value="TreeGrafter"/>
</dbReference>
<protein>
    <recommendedName>
        <fullName evidence="3 9">Guanylate kinase</fullName>
        <ecNumber evidence="2 9">2.7.4.8</ecNumber>
    </recommendedName>
    <alternativeName>
        <fullName evidence="8 9">GMP kinase</fullName>
    </alternativeName>
</protein>
<dbReference type="SMART" id="SM00072">
    <property type="entry name" value="GuKc"/>
    <property type="match status" value="1"/>
</dbReference>
<evidence type="ECO:0000313" key="12">
    <source>
        <dbReference type="Proteomes" id="UP000256695"/>
    </source>
</evidence>
<dbReference type="GO" id="GO:0005524">
    <property type="term" value="F:ATP binding"/>
    <property type="evidence" value="ECO:0007669"/>
    <property type="project" value="UniProtKB-UniRule"/>
</dbReference>
<evidence type="ECO:0000256" key="9">
    <source>
        <dbReference type="HAMAP-Rule" id="MF_00328"/>
    </source>
</evidence>
<dbReference type="PROSITE" id="PS00856">
    <property type="entry name" value="GUANYLATE_KINASE_1"/>
    <property type="match status" value="1"/>
</dbReference>
<evidence type="ECO:0000256" key="5">
    <source>
        <dbReference type="ARBA" id="ARBA00022741"/>
    </source>
</evidence>
<keyword evidence="4 9" id="KW-0808">Transferase</keyword>
<keyword evidence="12" id="KW-1185">Reference proteome</keyword>
<keyword evidence="5 9" id="KW-0547">Nucleotide-binding</keyword>
<sequence>MQGHILVLSGPSGSGKSTLCNALKENFTNLFFSISTTTRLPRINEKNGREYFFTSKEEFLADIRENKFLEWAKVHNNYYGTSRIPVEKALEEGKLVVFDIDVQGHKNIRQYYPELTKSIFITTPNDLVLKSRLKQRNTDTEEIIQTRIKNAYQEMLSIDEFDYLIINDNIEESIRKILAIAHTLPCTRFDAKSICAKWKTIEK</sequence>
<keyword evidence="7 9" id="KW-0067">ATP-binding</keyword>
<dbReference type="PROSITE" id="PS50052">
    <property type="entry name" value="GUANYLATE_KINASE_2"/>
    <property type="match status" value="1"/>
</dbReference>
<dbReference type="NCBIfam" id="TIGR03263">
    <property type="entry name" value="guanyl_kin"/>
    <property type="match status" value="1"/>
</dbReference>
<dbReference type="Pfam" id="PF00625">
    <property type="entry name" value="Guanylate_kin"/>
    <property type="match status" value="1"/>
</dbReference>
<comment type="function">
    <text evidence="9">Essential for recycling GMP and indirectly, cGMP.</text>
</comment>
<evidence type="ECO:0000256" key="8">
    <source>
        <dbReference type="ARBA" id="ARBA00030128"/>
    </source>
</evidence>
<evidence type="ECO:0000256" key="2">
    <source>
        <dbReference type="ARBA" id="ARBA00012961"/>
    </source>
</evidence>
<evidence type="ECO:0000256" key="3">
    <source>
        <dbReference type="ARBA" id="ARBA00016296"/>
    </source>
</evidence>
<dbReference type="InterPro" id="IPR003593">
    <property type="entry name" value="AAA+_ATPase"/>
</dbReference>
<name>A0A3D8JB42_9HELI</name>
<dbReference type="EMBL" id="NXLX01000001">
    <property type="protein sequence ID" value="RDU74622.1"/>
    <property type="molecule type" value="Genomic_DNA"/>
</dbReference>
<dbReference type="OrthoDB" id="9808150at2"/>
<dbReference type="HAMAP" id="MF_00328">
    <property type="entry name" value="Guanylate_kinase"/>
    <property type="match status" value="1"/>
</dbReference>
<dbReference type="Gene3D" id="3.40.50.300">
    <property type="entry name" value="P-loop containing nucleotide triphosphate hydrolases"/>
    <property type="match status" value="1"/>
</dbReference>
<dbReference type="InterPro" id="IPR020590">
    <property type="entry name" value="Guanylate_kinase_CS"/>
</dbReference>
<organism evidence="11 12">
    <name type="scientific">Helicobacter anseris</name>
    <dbReference type="NCBI Taxonomy" id="375926"/>
    <lineage>
        <taxon>Bacteria</taxon>
        <taxon>Pseudomonadati</taxon>
        <taxon>Campylobacterota</taxon>
        <taxon>Epsilonproteobacteria</taxon>
        <taxon>Campylobacterales</taxon>
        <taxon>Helicobacteraceae</taxon>
        <taxon>Helicobacter</taxon>
    </lineage>
</organism>
<proteinExistence type="inferred from homology"/>
<dbReference type="CDD" id="cd00071">
    <property type="entry name" value="GMPK"/>
    <property type="match status" value="1"/>
</dbReference>
<dbReference type="AlphaFoldDB" id="A0A3D8JB42"/>
<gene>
    <name evidence="9" type="primary">gmk</name>
    <name evidence="11" type="ORF">CQA57_00805</name>
</gene>
<dbReference type="Proteomes" id="UP000256695">
    <property type="component" value="Unassembled WGS sequence"/>
</dbReference>
<dbReference type="GO" id="GO:0004385">
    <property type="term" value="F:GMP kinase activity"/>
    <property type="evidence" value="ECO:0007669"/>
    <property type="project" value="UniProtKB-UniRule"/>
</dbReference>
<reference evidence="11 12" key="1">
    <citation type="submission" date="2018-04" db="EMBL/GenBank/DDBJ databases">
        <title>Novel Campyloabacter and Helicobacter Species and Strains.</title>
        <authorList>
            <person name="Mannion A.J."/>
            <person name="Shen Z."/>
            <person name="Fox J.G."/>
        </authorList>
    </citation>
    <scope>NUCLEOTIDE SEQUENCE [LARGE SCALE GENOMIC DNA]</scope>
    <source>
        <strain evidence="11 12">MIT 04-9362</strain>
    </source>
</reference>
<dbReference type="RefSeq" id="WP_115578331.1">
    <property type="nucleotide sequence ID" value="NZ_NXLX01000001.1"/>
</dbReference>
<dbReference type="SMART" id="SM00382">
    <property type="entry name" value="AAA"/>
    <property type="match status" value="1"/>
</dbReference>
<evidence type="ECO:0000256" key="4">
    <source>
        <dbReference type="ARBA" id="ARBA00022679"/>
    </source>
</evidence>
<dbReference type="InterPro" id="IPR008145">
    <property type="entry name" value="GK/Ca_channel_bsu"/>
</dbReference>
<dbReference type="PANTHER" id="PTHR23117:SF13">
    <property type="entry name" value="GUANYLATE KINASE"/>
    <property type="match status" value="1"/>
</dbReference>
<feature type="domain" description="Guanylate kinase-like" evidence="10">
    <location>
        <begin position="3"/>
        <end position="182"/>
    </location>
</feature>
<evidence type="ECO:0000256" key="6">
    <source>
        <dbReference type="ARBA" id="ARBA00022777"/>
    </source>
</evidence>
<evidence type="ECO:0000256" key="1">
    <source>
        <dbReference type="ARBA" id="ARBA00005790"/>
    </source>
</evidence>
<evidence type="ECO:0000256" key="7">
    <source>
        <dbReference type="ARBA" id="ARBA00022840"/>
    </source>
</evidence>
<dbReference type="InterPro" id="IPR017665">
    <property type="entry name" value="Guanylate_kinase"/>
</dbReference>
<dbReference type="SUPFAM" id="SSF52540">
    <property type="entry name" value="P-loop containing nucleoside triphosphate hydrolases"/>
    <property type="match status" value="1"/>
</dbReference>
<comment type="catalytic activity">
    <reaction evidence="9">
        <text>GMP + ATP = GDP + ADP</text>
        <dbReference type="Rhea" id="RHEA:20780"/>
        <dbReference type="ChEBI" id="CHEBI:30616"/>
        <dbReference type="ChEBI" id="CHEBI:58115"/>
        <dbReference type="ChEBI" id="CHEBI:58189"/>
        <dbReference type="ChEBI" id="CHEBI:456216"/>
        <dbReference type="EC" id="2.7.4.8"/>
    </reaction>
</comment>
<keyword evidence="6 9" id="KW-0418">Kinase</keyword>
<comment type="subcellular location">
    <subcellularLocation>
        <location evidence="9">Cytoplasm</location>
    </subcellularLocation>
</comment>
<dbReference type="InterPro" id="IPR008144">
    <property type="entry name" value="Guanylate_kin-like_dom"/>
</dbReference>
<evidence type="ECO:0000313" key="11">
    <source>
        <dbReference type="EMBL" id="RDU74622.1"/>
    </source>
</evidence>
<keyword evidence="9" id="KW-0963">Cytoplasm</keyword>
<comment type="caution">
    <text evidence="11">The sequence shown here is derived from an EMBL/GenBank/DDBJ whole genome shotgun (WGS) entry which is preliminary data.</text>
</comment>
<accession>A0A3D8JB42</accession>
<dbReference type="PANTHER" id="PTHR23117">
    <property type="entry name" value="GUANYLATE KINASE-RELATED"/>
    <property type="match status" value="1"/>
</dbReference>
<feature type="binding site" evidence="9">
    <location>
        <begin position="10"/>
        <end position="17"/>
    </location>
    <ligand>
        <name>ATP</name>
        <dbReference type="ChEBI" id="CHEBI:30616"/>
    </ligand>
</feature>
<dbReference type="Gene3D" id="3.30.63.10">
    <property type="entry name" value="Guanylate Kinase phosphate binding domain"/>
    <property type="match status" value="1"/>
</dbReference>
<dbReference type="FunFam" id="3.30.63.10:FF:000002">
    <property type="entry name" value="Guanylate kinase 1"/>
    <property type="match status" value="1"/>
</dbReference>
<comment type="similarity">
    <text evidence="1 9">Belongs to the guanylate kinase family.</text>
</comment>
<dbReference type="EC" id="2.7.4.8" evidence="2 9"/>
<evidence type="ECO:0000259" key="10">
    <source>
        <dbReference type="PROSITE" id="PS50052"/>
    </source>
</evidence>